<reference evidence="5 6" key="1">
    <citation type="journal article" date="2012" name="Science">
        <title>The Paleozoic origin of enzymatic lignin decomposition reconstructed from 31 fungal genomes.</title>
        <authorList>
            <person name="Floudas D."/>
            <person name="Binder M."/>
            <person name="Riley R."/>
            <person name="Barry K."/>
            <person name="Blanchette R.A."/>
            <person name="Henrissat B."/>
            <person name="Martinez A.T."/>
            <person name="Otillar R."/>
            <person name="Spatafora J.W."/>
            <person name="Yadav J.S."/>
            <person name="Aerts A."/>
            <person name="Benoit I."/>
            <person name="Boyd A."/>
            <person name="Carlson A."/>
            <person name="Copeland A."/>
            <person name="Coutinho P.M."/>
            <person name="de Vries R.P."/>
            <person name="Ferreira P."/>
            <person name="Findley K."/>
            <person name="Foster B."/>
            <person name="Gaskell J."/>
            <person name="Glotzer D."/>
            <person name="Gorecki P."/>
            <person name="Heitman J."/>
            <person name="Hesse C."/>
            <person name="Hori C."/>
            <person name="Igarashi K."/>
            <person name="Jurgens J.A."/>
            <person name="Kallen N."/>
            <person name="Kersten P."/>
            <person name="Kohler A."/>
            <person name="Kuees U."/>
            <person name="Kumar T.K.A."/>
            <person name="Kuo A."/>
            <person name="LaButti K."/>
            <person name="Larrondo L.F."/>
            <person name="Lindquist E."/>
            <person name="Ling A."/>
            <person name="Lombard V."/>
            <person name="Lucas S."/>
            <person name="Lundell T."/>
            <person name="Martin R."/>
            <person name="McLaughlin D.J."/>
            <person name="Morgenstern I."/>
            <person name="Morin E."/>
            <person name="Murat C."/>
            <person name="Nagy L.G."/>
            <person name="Nolan M."/>
            <person name="Ohm R.A."/>
            <person name="Patyshakuliyeva A."/>
            <person name="Rokas A."/>
            <person name="Ruiz-Duenas F.J."/>
            <person name="Sabat G."/>
            <person name="Salamov A."/>
            <person name="Samejima M."/>
            <person name="Schmutz J."/>
            <person name="Slot J.C."/>
            <person name="St John F."/>
            <person name="Stenlid J."/>
            <person name="Sun H."/>
            <person name="Sun S."/>
            <person name="Syed K."/>
            <person name="Tsang A."/>
            <person name="Wiebenga A."/>
            <person name="Young D."/>
            <person name="Pisabarro A."/>
            <person name="Eastwood D.C."/>
            <person name="Martin F."/>
            <person name="Cullen D."/>
            <person name="Grigoriev I.V."/>
            <person name="Hibbett D.S."/>
        </authorList>
    </citation>
    <scope>NUCLEOTIDE SEQUENCE [LARGE SCALE GENOMIC DNA]</scope>
    <source>
        <strain evidence="5 6">MD-104</strain>
    </source>
</reference>
<proteinExistence type="inferred from homology"/>
<dbReference type="EMBL" id="KB467831">
    <property type="protein sequence ID" value="PCH33468.1"/>
    <property type="molecule type" value="Genomic_DNA"/>
</dbReference>
<keyword evidence="2" id="KW-0808">Transferase</keyword>
<accession>A0A2H3J748</accession>
<comment type="pathway">
    <text evidence="1">Secondary metabolite biosynthesis.</text>
</comment>
<dbReference type="SUPFAM" id="SSF53335">
    <property type="entry name" value="S-adenosyl-L-methionine-dependent methyltransferases"/>
    <property type="match status" value="1"/>
</dbReference>
<evidence type="ECO:0000256" key="4">
    <source>
        <dbReference type="ARBA" id="ARBA00038314"/>
    </source>
</evidence>
<name>A0A2H3J748_WOLCO</name>
<comment type="similarity">
    <text evidence="4">Belongs to the class I-like SAM-binding methyltransferase superfamily.</text>
</comment>
<organism evidence="5 6">
    <name type="scientific">Wolfiporia cocos (strain MD-104)</name>
    <name type="common">Brown rot fungus</name>
    <dbReference type="NCBI Taxonomy" id="742152"/>
    <lineage>
        <taxon>Eukaryota</taxon>
        <taxon>Fungi</taxon>
        <taxon>Dikarya</taxon>
        <taxon>Basidiomycota</taxon>
        <taxon>Agaricomycotina</taxon>
        <taxon>Agaricomycetes</taxon>
        <taxon>Polyporales</taxon>
        <taxon>Phaeolaceae</taxon>
        <taxon>Wolfiporia</taxon>
    </lineage>
</organism>
<dbReference type="OrthoDB" id="2094832at2759"/>
<dbReference type="PANTHER" id="PTHR35897:SF1">
    <property type="entry name" value="METHYLTRANSFERASE AUSD"/>
    <property type="match status" value="1"/>
</dbReference>
<dbReference type="PANTHER" id="PTHR35897">
    <property type="entry name" value="METHYLTRANSFERASE AUSD"/>
    <property type="match status" value="1"/>
</dbReference>
<protein>
    <recommendedName>
        <fullName evidence="7">Methyltransferase domain-containing protein</fullName>
    </recommendedName>
</protein>
<evidence type="ECO:0000313" key="6">
    <source>
        <dbReference type="Proteomes" id="UP000218811"/>
    </source>
</evidence>
<dbReference type="AlphaFoldDB" id="A0A2H3J748"/>
<evidence type="ECO:0000256" key="3">
    <source>
        <dbReference type="ARBA" id="ARBA00022691"/>
    </source>
</evidence>
<evidence type="ECO:0000256" key="1">
    <source>
        <dbReference type="ARBA" id="ARBA00005179"/>
    </source>
</evidence>
<gene>
    <name evidence="5" type="ORF">WOLCODRAFT_160087</name>
</gene>
<evidence type="ECO:0000256" key="2">
    <source>
        <dbReference type="ARBA" id="ARBA00022679"/>
    </source>
</evidence>
<dbReference type="STRING" id="742152.A0A2H3J748"/>
<dbReference type="GO" id="GO:0016740">
    <property type="term" value="F:transferase activity"/>
    <property type="evidence" value="ECO:0007669"/>
    <property type="project" value="UniProtKB-KW"/>
</dbReference>
<dbReference type="OMA" id="VKHERIN"/>
<dbReference type="Proteomes" id="UP000218811">
    <property type="component" value="Unassembled WGS sequence"/>
</dbReference>
<dbReference type="Gene3D" id="3.40.50.150">
    <property type="entry name" value="Vaccinia Virus protein VP39"/>
    <property type="match status" value="1"/>
</dbReference>
<dbReference type="InterPro" id="IPR051654">
    <property type="entry name" value="Meroterpenoid_MTases"/>
</dbReference>
<evidence type="ECO:0008006" key="7">
    <source>
        <dbReference type="Google" id="ProtNLM"/>
    </source>
</evidence>
<evidence type="ECO:0000313" key="5">
    <source>
        <dbReference type="EMBL" id="PCH33468.1"/>
    </source>
</evidence>
<keyword evidence="6" id="KW-1185">Reference proteome</keyword>
<sequence length="325" mass="36526">MSRSWKYPAFLTHNDLTDPRPARHERSGEAPLDQNAAIPSDQFYSLTGDELAFFKSQTGIQDEAELKKHIIQVKEEALVVQPYRCISYFSFTKLFISRLPAYSQLLKLGKERQSPIFLDIGCCFGNDLRKAVADGFPAERAIGSDIHLEFWHLGNKLFKTSKETFPAHFIPGDALNPEFLKPVPPFKSLPTGSVPDLSTLRTLTPLQGRISAIHASAFFHVFEEAGQLQLAKSLAGLLSPEPGSVIFGAHAGLPEKGFRQRSRIADTGPLMFCHSPESWIQLWDGEIFEKFTVKVEAVLVEVKHERINFLEGGVWYQLVWSVTRL</sequence>
<dbReference type="InterPro" id="IPR029063">
    <property type="entry name" value="SAM-dependent_MTases_sf"/>
</dbReference>
<keyword evidence="3" id="KW-0949">S-adenosyl-L-methionine</keyword>